<dbReference type="Proteomes" id="UP000095280">
    <property type="component" value="Unplaced"/>
</dbReference>
<dbReference type="Pfam" id="PF00400">
    <property type="entry name" value="WD40"/>
    <property type="match status" value="1"/>
</dbReference>
<feature type="region of interest" description="Disordered" evidence="2">
    <location>
        <begin position="1"/>
        <end position="62"/>
    </location>
</feature>
<keyword evidence="1" id="KW-0853">WD repeat</keyword>
<feature type="region of interest" description="Disordered" evidence="2">
    <location>
        <begin position="81"/>
        <end position="163"/>
    </location>
</feature>
<dbReference type="SUPFAM" id="SSF50978">
    <property type="entry name" value="WD40 repeat-like"/>
    <property type="match status" value="1"/>
</dbReference>
<dbReference type="InterPro" id="IPR015943">
    <property type="entry name" value="WD40/YVTN_repeat-like_dom_sf"/>
</dbReference>
<reference evidence="4" key="1">
    <citation type="submission" date="2016-11" db="UniProtKB">
        <authorList>
            <consortium name="WormBaseParasite"/>
        </authorList>
    </citation>
    <scope>IDENTIFICATION</scope>
</reference>
<evidence type="ECO:0000256" key="2">
    <source>
        <dbReference type="SAM" id="MobiDB-lite"/>
    </source>
</evidence>
<dbReference type="PANTHER" id="PTHR19863:SF5">
    <property type="entry name" value="WD REPEAT-CONTAINING PROTEIN 47"/>
    <property type="match status" value="1"/>
</dbReference>
<feature type="compositionally biased region" description="Polar residues" evidence="2">
    <location>
        <begin position="84"/>
        <end position="105"/>
    </location>
</feature>
<protein>
    <submittedName>
        <fullName evidence="4">WD_REPEATS_REGION domain-containing protein</fullName>
    </submittedName>
</protein>
<dbReference type="InterPro" id="IPR001680">
    <property type="entry name" value="WD40_rpt"/>
</dbReference>
<dbReference type="PROSITE" id="PS50082">
    <property type="entry name" value="WD_REPEATS_2"/>
    <property type="match status" value="1"/>
</dbReference>
<sequence>NTETDWSINGKASQSAADSAASSSKNNKADNKQQEDFQAPQKSVDRLFADASRGGGAGSGGEMRVSMMAAGAAVPATIQEEAESQFTRSGTEGSLSPKMQLSDTDSVLMRESGRRSQQGQQHRQILSDTAAATYSARREPAQIRSHNINRRRSSNQSRGIPPPGGHLYAIGSNSKTLRICRFPEPHEIRANSPIQPTVVFKKARVHKGSVYCLAWSPSGELVASGSNDKGGLGHGGATGTECELAHHDGTVRDVHFMRDESASNPLLLSGGAGDCRVYVTDCSTGAVVRAMPGPAASAGPFRVHSWAACMLVSGAADCTARVWICGRRLPCRSSRRPASPHLLALLPKPEAG</sequence>
<dbReference type="PANTHER" id="PTHR19863">
    <property type="entry name" value="NEMITIN (NEURONAL ENRICHED MAP INTERACTING PROTEIN) HOMOLOG"/>
    <property type="match status" value="1"/>
</dbReference>
<feature type="compositionally biased region" description="Low complexity" evidence="2">
    <location>
        <begin position="11"/>
        <end position="26"/>
    </location>
</feature>
<feature type="repeat" description="WD" evidence="1">
    <location>
        <begin position="203"/>
        <end position="228"/>
    </location>
</feature>
<dbReference type="Gene3D" id="2.130.10.10">
    <property type="entry name" value="YVTN repeat-like/Quinoprotein amine dehydrogenase"/>
    <property type="match status" value="2"/>
</dbReference>
<dbReference type="AlphaFoldDB" id="A0A1I8FDZ6"/>
<dbReference type="InterPro" id="IPR036322">
    <property type="entry name" value="WD40_repeat_dom_sf"/>
</dbReference>
<name>A0A1I8FDZ6_9PLAT</name>
<evidence type="ECO:0000313" key="3">
    <source>
        <dbReference type="Proteomes" id="UP000095280"/>
    </source>
</evidence>
<proteinExistence type="predicted"/>
<dbReference type="InterPro" id="IPR040067">
    <property type="entry name" value="WDR47"/>
</dbReference>
<dbReference type="SMART" id="SM00320">
    <property type="entry name" value="WD40"/>
    <property type="match status" value="3"/>
</dbReference>
<organism evidence="3 4">
    <name type="scientific">Macrostomum lignano</name>
    <dbReference type="NCBI Taxonomy" id="282301"/>
    <lineage>
        <taxon>Eukaryota</taxon>
        <taxon>Metazoa</taxon>
        <taxon>Spiralia</taxon>
        <taxon>Lophotrochozoa</taxon>
        <taxon>Platyhelminthes</taxon>
        <taxon>Rhabditophora</taxon>
        <taxon>Macrostomorpha</taxon>
        <taxon>Macrostomida</taxon>
        <taxon>Macrostomidae</taxon>
        <taxon>Macrostomum</taxon>
    </lineage>
</organism>
<keyword evidence="3" id="KW-1185">Reference proteome</keyword>
<evidence type="ECO:0000313" key="4">
    <source>
        <dbReference type="WBParaSite" id="maker-unitig_31077-snap-gene-0.2-mRNA-1"/>
    </source>
</evidence>
<dbReference type="WBParaSite" id="maker-unitig_31077-snap-gene-0.2-mRNA-1">
    <property type="protein sequence ID" value="maker-unitig_31077-snap-gene-0.2-mRNA-1"/>
    <property type="gene ID" value="maker-unitig_31077-snap-gene-0.2"/>
</dbReference>
<accession>A0A1I8FDZ6</accession>
<feature type="compositionally biased region" description="Low complexity" evidence="2">
    <location>
        <begin position="115"/>
        <end position="124"/>
    </location>
</feature>
<evidence type="ECO:0000256" key="1">
    <source>
        <dbReference type="PROSITE-ProRule" id="PRU00221"/>
    </source>
</evidence>